<dbReference type="InterPro" id="IPR015797">
    <property type="entry name" value="NUDIX_hydrolase-like_dom_sf"/>
</dbReference>
<dbReference type="PANTHER" id="PTHR11839">
    <property type="entry name" value="UDP/ADP-SUGAR PYROPHOSPHATASE"/>
    <property type="match status" value="1"/>
</dbReference>
<gene>
    <name evidence="4" type="primary">rppH</name>
    <name evidence="4" type="synonym">nudH</name>
    <name evidence="6" type="ORF">GCM10008942_40690</name>
</gene>
<proteinExistence type="inferred from homology"/>
<dbReference type="HAMAP" id="MF_00298">
    <property type="entry name" value="Nudix_RppH"/>
    <property type="match status" value="1"/>
</dbReference>
<dbReference type="InterPro" id="IPR020476">
    <property type="entry name" value="Nudix_hydrolase"/>
</dbReference>
<dbReference type="Proteomes" id="UP001499951">
    <property type="component" value="Unassembled WGS sequence"/>
</dbReference>
<comment type="cofactor">
    <cofactor evidence="2">
        <name>Mg(2+)</name>
        <dbReference type="ChEBI" id="CHEBI:18420"/>
    </cofactor>
</comment>
<dbReference type="PROSITE" id="PS00893">
    <property type="entry name" value="NUDIX_BOX"/>
    <property type="match status" value="1"/>
</dbReference>
<dbReference type="PANTHER" id="PTHR11839:SF22">
    <property type="entry name" value="NUDIX HYDROLASE 26, CHLOROPLASTIC"/>
    <property type="match status" value="1"/>
</dbReference>
<evidence type="ECO:0000256" key="2">
    <source>
        <dbReference type="ARBA" id="ARBA00001946"/>
    </source>
</evidence>
<evidence type="ECO:0000313" key="6">
    <source>
        <dbReference type="EMBL" id="GAA0587524.1"/>
    </source>
</evidence>
<comment type="function">
    <text evidence="4">Accelerates the degradation of transcripts by removing pyrophosphate from the 5'-end of triphosphorylated RNA, leading to a more labile monophosphorylated state that can stimulate subsequent ribonuclease cleavage.</text>
</comment>
<reference evidence="6 7" key="1">
    <citation type="journal article" date="2019" name="Int. J. Syst. Evol. Microbiol.">
        <title>The Global Catalogue of Microorganisms (GCM) 10K type strain sequencing project: providing services to taxonomists for standard genome sequencing and annotation.</title>
        <authorList>
            <consortium name="The Broad Institute Genomics Platform"/>
            <consortium name="The Broad Institute Genome Sequencing Center for Infectious Disease"/>
            <person name="Wu L."/>
            <person name="Ma J."/>
        </authorList>
    </citation>
    <scope>NUCLEOTIDE SEQUENCE [LARGE SCALE GENOMIC DNA]</scope>
    <source>
        <strain evidence="6 7">JCM 15089</strain>
    </source>
</reference>
<dbReference type="InterPro" id="IPR020084">
    <property type="entry name" value="NUDIX_hydrolase_CS"/>
</dbReference>
<accession>A0ABN1FCA5</accession>
<dbReference type="InterPro" id="IPR022927">
    <property type="entry name" value="RppH"/>
</dbReference>
<name>A0ABN1FCA5_9PROT</name>
<dbReference type="SUPFAM" id="SSF55811">
    <property type="entry name" value="Nudix"/>
    <property type="match status" value="1"/>
</dbReference>
<evidence type="ECO:0000256" key="1">
    <source>
        <dbReference type="ARBA" id="ARBA00001936"/>
    </source>
</evidence>
<evidence type="ECO:0000256" key="4">
    <source>
        <dbReference type="HAMAP-Rule" id="MF_00298"/>
    </source>
</evidence>
<dbReference type="CDD" id="cd03671">
    <property type="entry name" value="NUDIX_Ap4A_hydrolase_plant_like"/>
    <property type="match status" value="1"/>
</dbReference>
<keyword evidence="7" id="KW-1185">Reference proteome</keyword>
<feature type="short sequence motif" description="Nudix box" evidence="4">
    <location>
        <begin position="45"/>
        <end position="66"/>
    </location>
</feature>
<comment type="caution">
    <text evidence="6">The sequence shown here is derived from an EMBL/GenBank/DDBJ whole genome shotgun (WGS) entry which is preliminary data.</text>
</comment>
<dbReference type="EC" id="3.6.1.-" evidence="4"/>
<dbReference type="EMBL" id="BAAADD010000013">
    <property type="protein sequence ID" value="GAA0587524.1"/>
    <property type="molecule type" value="Genomic_DNA"/>
</dbReference>
<dbReference type="NCBIfam" id="NF001938">
    <property type="entry name" value="PRK00714.1-5"/>
    <property type="match status" value="1"/>
</dbReference>
<evidence type="ECO:0000313" key="7">
    <source>
        <dbReference type="Proteomes" id="UP001499951"/>
    </source>
</evidence>
<protein>
    <recommendedName>
        <fullName evidence="4">RNA pyrophosphohydrolase</fullName>
        <ecNumber evidence="4">3.6.1.-</ecNumber>
    </recommendedName>
    <alternativeName>
        <fullName evidence="4">(Di)nucleoside polyphosphate hydrolase</fullName>
    </alternativeName>
</protein>
<dbReference type="InterPro" id="IPR000086">
    <property type="entry name" value="NUDIX_hydrolase_dom"/>
</dbReference>
<dbReference type="PRINTS" id="PR00502">
    <property type="entry name" value="NUDIXFAMILY"/>
</dbReference>
<comment type="cofactor">
    <cofactor evidence="4">
        <name>a divalent metal cation</name>
        <dbReference type="ChEBI" id="CHEBI:60240"/>
    </cofactor>
</comment>
<keyword evidence="3 4" id="KW-0378">Hydrolase</keyword>
<comment type="cofactor">
    <cofactor evidence="1">
        <name>Mn(2+)</name>
        <dbReference type="ChEBI" id="CHEBI:29035"/>
    </cofactor>
</comment>
<comment type="similarity">
    <text evidence="4">Belongs to the Nudix hydrolase family. RppH subfamily.</text>
</comment>
<dbReference type="Gene3D" id="3.90.79.10">
    <property type="entry name" value="Nucleoside Triphosphate Pyrophosphohydrolase"/>
    <property type="match status" value="1"/>
</dbReference>
<dbReference type="NCBIfam" id="NF001936">
    <property type="entry name" value="PRK00714.1-3"/>
    <property type="match status" value="1"/>
</dbReference>
<organism evidence="6 7">
    <name type="scientific">Rhizomicrobium electricum</name>
    <dbReference type="NCBI Taxonomy" id="480070"/>
    <lineage>
        <taxon>Bacteria</taxon>
        <taxon>Pseudomonadati</taxon>
        <taxon>Pseudomonadota</taxon>
        <taxon>Alphaproteobacteria</taxon>
        <taxon>Micropepsales</taxon>
        <taxon>Micropepsaceae</taxon>
        <taxon>Rhizomicrobium</taxon>
    </lineage>
</organism>
<evidence type="ECO:0000256" key="3">
    <source>
        <dbReference type="ARBA" id="ARBA00022801"/>
    </source>
</evidence>
<dbReference type="RefSeq" id="WP_166937461.1">
    <property type="nucleotide sequence ID" value="NZ_BAAADD010000013.1"/>
</dbReference>
<feature type="domain" description="Nudix hydrolase" evidence="5">
    <location>
        <begin position="11"/>
        <end position="153"/>
    </location>
</feature>
<sequence length="161" mass="18511">MPKNLKAEDLPYRPCVGLMLLNPEGKVFVGRRIDQTVEGWQMPQGGIDKGETPEQAAMRELKEEIGTDKAEILRAHPDWLNYDLPPHLIGVALHGKYRGQSQKWFALRFLGKDGDINLVTHEPEFATWRWSGFDELLSLIVPFKRDTYRKVVAEFKDLVHT</sequence>
<dbReference type="PROSITE" id="PS51462">
    <property type="entry name" value="NUDIX"/>
    <property type="match status" value="1"/>
</dbReference>
<evidence type="ECO:0000259" key="5">
    <source>
        <dbReference type="PROSITE" id="PS51462"/>
    </source>
</evidence>
<dbReference type="Pfam" id="PF00293">
    <property type="entry name" value="NUDIX"/>
    <property type="match status" value="1"/>
</dbReference>